<dbReference type="RefSeq" id="WP_264487250.1">
    <property type="nucleotide sequence ID" value="NZ_JAPDDT010000004.1"/>
</dbReference>
<comment type="caution">
    <text evidence="7">The sequence shown here is derived from an EMBL/GenBank/DDBJ whole genome shotgun (WGS) entry which is preliminary data.</text>
</comment>
<dbReference type="NCBIfam" id="TIGR02937">
    <property type="entry name" value="sigma70-ECF"/>
    <property type="match status" value="1"/>
</dbReference>
<evidence type="ECO:0000256" key="1">
    <source>
        <dbReference type="ARBA" id="ARBA00010641"/>
    </source>
</evidence>
<evidence type="ECO:0000313" key="8">
    <source>
        <dbReference type="Proteomes" id="UP001320876"/>
    </source>
</evidence>
<dbReference type="InterPro" id="IPR007627">
    <property type="entry name" value="RNA_pol_sigma70_r2"/>
</dbReference>
<dbReference type="Gene3D" id="1.10.10.10">
    <property type="entry name" value="Winged helix-like DNA-binding domain superfamily/Winged helix DNA-binding domain"/>
    <property type="match status" value="1"/>
</dbReference>
<dbReference type="InterPro" id="IPR013324">
    <property type="entry name" value="RNA_pol_sigma_r3/r4-like"/>
</dbReference>
<evidence type="ECO:0000256" key="3">
    <source>
        <dbReference type="ARBA" id="ARBA00023082"/>
    </source>
</evidence>
<evidence type="ECO:0000259" key="5">
    <source>
        <dbReference type="Pfam" id="PF04542"/>
    </source>
</evidence>
<keyword evidence="3" id="KW-0731">Sigma factor</keyword>
<dbReference type="Proteomes" id="UP001320876">
    <property type="component" value="Unassembled WGS sequence"/>
</dbReference>
<name>A0ABT3GI22_9BACT</name>
<dbReference type="Pfam" id="PF04542">
    <property type="entry name" value="Sigma70_r2"/>
    <property type="match status" value="1"/>
</dbReference>
<dbReference type="SUPFAM" id="SSF88946">
    <property type="entry name" value="Sigma2 domain of RNA polymerase sigma factors"/>
    <property type="match status" value="1"/>
</dbReference>
<evidence type="ECO:0000313" key="7">
    <source>
        <dbReference type="EMBL" id="MCW1923144.1"/>
    </source>
</evidence>
<feature type="domain" description="RNA polymerase sigma-70 region 2" evidence="5">
    <location>
        <begin position="43"/>
        <end position="108"/>
    </location>
</feature>
<dbReference type="SUPFAM" id="SSF88659">
    <property type="entry name" value="Sigma3 and sigma4 domains of RNA polymerase sigma factors"/>
    <property type="match status" value="1"/>
</dbReference>
<dbReference type="InterPro" id="IPR036388">
    <property type="entry name" value="WH-like_DNA-bd_sf"/>
</dbReference>
<dbReference type="InterPro" id="IPR014284">
    <property type="entry name" value="RNA_pol_sigma-70_dom"/>
</dbReference>
<dbReference type="InterPro" id="IPR013325">
    <property type="entry name" value="RNA_pol_sigma_r2"/>
</dbReference>
<gene>
    <name evidence="7" type="ORF">OKA05_11320</name>
</gene>
<dbReference type="Pfam" id="PF08281">
    <property type="entry name" value="Sigma70_r4_2"/>
    <property type="match status" value="1"/>
</dbReference>
<comment type="similarity">
    <text evidence="1">Belongs to the sigma-70 factor family. ECF subfamily.</text>
</comment>
<dbReference type="PANTHER" id="PTHR43133:SF51">
    <property type="entry name" value="RNA POLYMERASE SIGMA FACTOR"/>
    <property type="match status" value="1"/>
</dbReference>
<keyword evidence="2" id="KW-0805">Transcription regulation</keyword>
<evidence type="ECO:0000256" key="2">
    <source>
        <dbReference type="ARBA" id="ARBA00023015"/>
    </source>
</evidence>
<dbReference type="InterPro" id="IPR013249">
    <property type="entry name" value="RNA_pol_sigma70_r4_t2"/>
</dbReference>
<feature type="domain" description="RNA polymerase sigma factor 70 region 4 type 2" evidence="6">
    <location>
        <begin position="143"/>
        <end position="194"/>
    </location>
</feature>
<dbReference type="Gene3D" id="1.10.1740.10">
    <property type="match status" value="1"/>
</dbReference>
<sequence>MTAFSLSSAVGALPLGVATPDEAAEAALLHAAQGGCQEAFRTLVEEHQQRVYHFCFHYLRDVGDAREACQDTFIRAHGALDRYRRRARVSTWLFQIALNLCRDRFRQRPATRGRQLLALEDHEVACHRPSPDEAAMRGTDLAKLDRGLNALPEKFRAVIVLSCLDGLSHGACAAILKCSERAVEGRLYRARQRLEVWWQRETS</sequence>
<dbReference type="CDD" id="cd06171">
    <property type="entry name" value="Sigma70_r4"/>
    <property type="match status" value="1"/>
</dbReference>
<organism evidence="7 8">
    <name type="scientific">Luteolibacter arcticus</name>
    <dbReference type="NCBI Taxonomy" id="1581411"/>
    <lineage>
        <taxon>Bacteria</taxon>
        <taxon>Pseudomonadati</taxon>
        <taxon>Verrucomicrobiota</taxon>
        <taxon>Verrucomicrobiia</taxon>
        <taxon>Verrucomicrobiales</taxon>
        <taxon>Verrucomicrobiaceae</taxon>
        <taxon>Luteolibacter</taxon>
    </lineage>
</organism>
<proteinExistence type="inferred from homology"/>
<evidence type="ECO:0000259" key="6">
    <source>
        <dbReference type="Pfam" id="PF08281"/>
    </source>
</evidence>
<keyword evidence="8" id="KW-1185">Reference proteome</keyword>
<protein>
    <submittedName>
        <fullName evidence="7">RNA polymerase sigma factor</fullName>
    </submittedName>
</protein>
<dbReference type="InterPro" id="IPR039425">
    <property type="entry name" value="RNA_pol_sigma-70-like"/>
</dbReference>
<evidence type="ECO:0000256" key="4">
    <source>
        <dbReference type="ARBA" id="ARBA00023163"/>
    </source>
</evidence>
<accession>A0ABT3GI22</accession>
<dbReference type="PANTHER" id="PTHR43133">
    <property type="entry name" value="RNA POLYMERASE ECF-TYPE SIGMA FACTO"/>
    <property type="match status" value="1"/>
</dbReference>
<keyword evidence="4" id="KW-0804">Transcription</keyword>
<reference evidence="7 8" key="1">
    <citation type="submission" date="2022-10" db="EMBL/GenBank/DDBJ databases">
        <title>Luteolibacter arcticus strain CCTCC AB 2014275, whole genome shotgun sequencing project.</title>
        <authorList>
            <person name="Zhao G."/>
            <person name="Shen L."/>
        </authorList>
    </citation>
    <scope>NUCLEOTIDE SEQUENCE [LARGE SCALE GENOMIC DNA]</scope>
    <source>
        <strain evidence="7 8">CCTCC AB 2014275</strain>
    </source>
</reference>
<dbReference type="EMBL" id="JAPDDT010000004">
    <property type="protein sequence ID" value="MCW1923144.1"/>
    <property type="molecule type" value="Genomic_DNA"/>
</dbReference>